<geneLocation type="plasmid" evidence="3">
    <name>pedy32-46i</name>
</geneLocation>
<feature type="region of interest" description="Disordered" evidence="1">
    <location>
        <begin position="60"/>
        <end position="82"/>
    </location>
</feature>
<evidence type="ECO:0000256" key="1">
    <source>
        <dbReference type="SAM" id="MobiDB-lite"/>
    </source>
</evidence>
<dbReference type="KEGG" id="euz:DVS28_b0441"/>
<dbReference type="Proteomes" id="UP000264006">
    <property type="component" value="Plasmid pEDY32-46I"/>
</dbReference>
<proteinExistence type="predicted"/>
<dbReference type="AlphaFoldDB" id="A0A346Y6T4"/>
<protein>
    <submittedName>
        <fullName evidence="2">Uncharacterized protein</fullName>
    </submittedName>
</protein>
<feature type="region of interest" description="Disordered" evidence="1">
    <location>
        <begin position="1"/>
        <end position="34"/>
    </location>
</feature>
<sequence>MTRNDPIPSFGRNDDEVVPVEPDAEDVPTVSTPASSPVVLTVDVPAVWVGLAVYGQNHNGRDELGRPVLAGSADNPTDPRAHAADMRDLPALDHAADGLFASLHLVAENGQYRTDVVVWPDTPTPGPVLIEEQFDLRSGHPSVRTFTHRDGRTVLIDVRLVWASPNMRTIAIDTVKRIHSVSKPVAARIVDEARFDLIDTTEPSVAEVVGSIALGHMDPAVVASLAVDYGPERTFAEIPVHGPRPRRCTVTGLDAGSRKIVLTGRDWTRVEVDGKPIGTGLPATGGPNPVTAAKRIARLLHE</sequence>
<organism evidence="2 3">
    <name type="scientific">Euzebya pacifica</name>
    <dbReference type="NCBI Taxonomy" id="1608957"/>
    <lineage>
        <taxon>Bacteria</taxon>
        <taxon>Bacillati</taxon>
        <taxon>Actinomycetota</taxon>
        <taxon>Nitriliruptoria</taxon>
        <taxon>Euzebyales</taxon>
    </lineage>
</organism>
<dbReference type="EMBL" id="CP031166">
    <property type="protein sequence ID" value="AXV10181.1"/>
    <property type="molecule type" value="Genomic_DNA"/>
</dbReference>
<name>A0A346Y6T4_9ACTN</name>
<keyword evidence="2" id="KW-0614">Plasmid</keyword>
<reference evidence="2 3" key="1">
    <citation type="submission" date="2018-09" db="EMBL/GenBank/DDBJ databases">
        <title>Complete genome sequence of Euzebya sp. DY32-46 isolated from seawater of Pacific Ocean.</title>
        <authorList>
            <person name="Xu L."/>
            <person name="Wu Y.-H."/>
            <person name="Xu X.-W."/>
        </authorList>
    </citation>
    <scope>NUCLEOTIDE SEQUENCE [LARGE SCALE GENOMIC DNA]</scope>
    <source>
        <strain evidence="2 3">DY32-46</strain>
        <plasmid evidence="3">pedy32-46i</plasmid>
    </source>
</reference>
<feature type="compositionally biased region" description="Acidic residues" evidence="1">
    <location>
        <begin position="16"/>
        <end position="26"/>
    </location>
</feature>
<evidence type="ECO:0000313" key="3">
    <source>
        <dbReference type="Proteomes" id="UP000264006"/>
    </source>
</evidence>
<accession>A0A346Y6T4</accession>
<dbReference type="RefSeq" id="WP_114594754.1">
    <property type="nucleotide sequence ID" value="NZ_CP031166.1"/>
</dbReference>
<gene>
    <name evidence="2" type="ORF">DVS28_b0441</name>
</gene>
<evidence type="ECO:0000313" key="2">
    <source>
        <dbReference type="EMBL" id="AXV10181.1"/>
    </source>
</evidence>
<keyword evidence="3" id="KW-1185">Reference proteome</keyword>